<feature type="compositionally biased region" description="Low complexity" evidence="1">
    <location>
        <begin position="1"/>
        <end position="16"/>
    </location>
</feature>
<feature type="compositionally biased region" description="Polar residues" evidence="1">
    <location>
        <begin position="957"/>
        <end position="976"/>
    </location>
</feature>
<name>A0A316YLG5_9BASI</name>
<feature type="compositionally biased region" description="Polar residues" evidence="1">
    <location>
        <begin position="814"/>
        <end position="829"/>
    </location>
</feature>
<dbReference type="RefSeq" id="XP_025377229.1">
    <property type="nucleotide sequence ID" value="XM_025524967.1"/>
</dbReference>
<evidence type="ECO:0000313" key="2">
    <source>
        <dbReference type="EMBL" id="PWN90031.1"/>
    </source>
</evidence>
<dbReference type="STRING" id="215250.A0A316YLG5"/>
<dbReference type="InParanoid" id="A0A316YLG5"/>
<feature type="region of interest" description="Disordered" evidence="1">
    <location>
        <begin position="253"/>
        <end position="299"/>
    </location>
</feature>
<feature type="compositionally biased region" description="Polar residues" evidence="1">
    <location>
        <begin position="870"/>
        <end position="901"/>
    </location>
</feature>
<dbReference type="GeneID" id="37046883"/>
<sequence>MDKPASTSVASSTTRRSLGEKLMGTPSKQQYRSGPGEDQTIDESERERWLITVYVRIVPKDVWIRTKIDVRSSMGAVKDKILAKVKLPSYDPTLNHSFYENVNASRAGSMPKAFVARSPTQTLTNTSSTHLSAPDLLGDNWASPSKPGKGKVKDRYATATDLLGGDPGRGGRGRFGIVTLAGQGHLESMPSSPSFGVKSVTPASSSSSTHAATPKNTPLSHRVARTRTGMSSLNAIIDGGGSSNLNGRAISTEAKASSADHGRSTMPLSDAQMPPQADAPKLALQDGGRNENTEAEETSYLDYFDERDVLKGNQEALRKEQEAMAVLSPTLSATNSSSSAGDVPLFRAISSWSDTNVNRPAREPRDSLDSEHHLDAPLFTVRPQTPTDAVGANQANLSVESLISEEKDPSGRLNAPSRASERERSGTVTAADVAMQRQLSDSLATPKLSNHVASSPSKINSTPSSMRQITRLAGVNLDEISKANDKLQHPMSGHFCLYSYSSGQLLKDHLTVASYRIRPFELLEVQLATPQDRIYLPRSRSRVPPRQPLPNPTTNLRYLEPFCEGYCYVFKPGSGSNKAIKAGLGVWKLRWMSIRGRQLYMHRSKPLRPVDGEPTAELDSWPLSSARWVASERADGVTLPRLKLQSSPDIITIAFGSSQNDDPYSVAQTLSMRCITHLDFSAFFHALARSYLLYAYSHRGEVESTALVAEWRRRALARATIAGQGGTVLPGRAGRRGGRNALSRPRLRPPGVKRDFDNADRWSSASEDESIQTREGFRGFSYGLMKKVEPRQRQRPVTLPGEGIEVGGLRRRSPTQAQPQRWDQTSSAPATEGRDGREKLSMRSRGLSFAQAARDAFIPDSRKKAAAPETPTTRQWRNSGTVIGSPTNSERDSATTSLNTPATRSERAEKSEASSSSHGRSRAHTVGVASRGLGEQHLEAASSFSALSSKASVPSFAASNSSARTTTNPSFSTSTRAALLRSLRPGSKAGPR</sequence>
<feature type="region of interest" description="Disordered" evidence="1">
    <location>
        <begin position="1"/>
        <end position="43"/>
    </location>
</feature>
<organism evidence="2 3">
    <name type="scientific">Acaromyces ingoldii</name>
    <dbReference type="NCBI Taxonomy" id="215250"/>
    <lineage>
        <taxon>Eukaryota</taxon>
        <taxon>Fungi</taxon>
        <taxon>Dikarya</taxon>
        <taxon>Basidiomycota</taxon>
        <taxon>Ustilaginomycotina</taxon>
        <taxon>Exobasidiomycetes</taxon>
        <taxon>Exobasidiales</taxon>
        <taxon>Cryptobasidiaceae</taxon>
        <taxon>Acaromyces</taxon>
    </lineage>
</organism>
<feature type="compositionally biased region" description="Low complexity" evidence="1">
    <location>
        <begin position="942"/>
        <end position="955"/>
    </location>
</feature>
<dbReference type="OrthoDB" id="3366752at2759"/>
<feature type="compositionally biased region" description="Low complexity" evidence="1">
    <location>
        <begin position="199"/>
        <end position="213"/>
    </location>
</feature>
<dbReference type="AlphaFoldDB" id="A0A316YLG5"/>
<accession>A0A316YLG5</accession>
<gene>
    <name evidence="2" type="ORF">FA10DRAFT_301316</name>
</gene>
<feature type="compositionally biased region" description="Basic and acidic residues" evidence="1">
    <location>
        <begin position="832"/>
        <end position="841"/>
    </location>
</feature>
<feature type="region of interest" description="Disordered" evidence="1">
    <location>
        <begin position="186"/>
        <end position="224"/>
    </location>
</feature>
<protein>
    <recommendedName>
        <fullName evidence="4">PH domain-containing protein</fullName>
    </recommendedName>
</protein>
<feature type="region of interest" description="Disordered" evidence="1">
    <location>
        <begin position="124"/>
        <end position="153"/>
    </location>
</feature>
<dbReference type="Proteomes" id="UP000245768">
    <property type="component" value="Unassembled WGS sequence"/>
</dbReference>
<proteinExistence type="predicted"/>
<evidence type="ECO:0000313" key="3">
    <source>
        <dbReference type="Proteomes" id="UP000245768"/>
    </source>
</evidence>
<feature type="region of interest" description="Disordered" evidence="1">
    <location>
        <begin position="726"/>
        <end position="770"/>
    </location>
</feature>
<evidence type="ECO:0000256" key="1">
    <source>
        <dbReference type="SAM" id="MobiDB-lite"/>
    </source>
</evidence>
<keyword evidence="3" id="KW-1185">Reference proteome</keyword>
<evidence type="ECO:0008006" key="4">
    <source>
        <dbReference type="Google" id="ProtNLM"/>
    </source>
</evidence>
<dbReference type="EMBL" id="KZ819636">
    <property type="protein sequence ID" value="PWN90031.1"/>
    <property type="molecule type" value="Genomic_DNA"/>
</dbReference>
<feature type="region of interest" description="Disordered" evidence="1">
    <location>
        <begin position="788"/>
        <end position="927"/>
    </location>
</feature>
<feature type="region of interest" description="Disordered" evidence="1">
    <location>
        <begin position="942"/>
        <end position="992"/>
    </location>
</feature>
<reference evidence="2" key="1">
    <citation type="journal article" date="2018" name="Mol. Biol. Evol.">
        <title>Broad Genomic Sampling Reveals a Smut Pathogenic Ancestry of the Fungal Clade Ustilaginomycotina.</title>
        <authorList>
            <person name="Kijpornyongpan T."/>
            <person name="Mondo S.J."/>
            <person name="Barry K."/>
            <person name="Sandor L."/>
            <person name="Lee J."/>
            <person name="Lipzen A."/>
            <person name="Pangilinan J."/>
            <person name="LaButti K."/>
            <person name="Hainaut M."/>
            <person name="Henrissat B."/>
            <person name="Grigoriev I.V."/>
            <person name="Spatafora J.W."/>
            <person name="Aime M.C."/>
        </authorList>
    </citation>
    <scope>NUCLEOTIDE SEQUENCE [LARGE SCALE GENOMIC DNA]</scope>
    <source>
        <strain evidence="2">MCA 4198</strain>
    </source>
</reference>
<feature type="region of interest" description="Disordered" evidence="1">
    <location>
        <begin position="401"/>
        <end position="431"/>
    </location>
</feature>